<dbReference type="GO" id="GO:0006355">
    <property type="term" value="P:regulation of DNA-templated transcription"/>
    <property type="evidence" value="ECO:0007669"/>
    <property type="project" value="InterPro"/>
</dbReference>
<dbReference type="PANTHER" id="PTHR31384">
    <property type="entry name" value="AUXIN RESPONSE FACTOR 4-RELATED"/>
    <property type="match status" value="1"/>
</dbReference>
<dbReference type="InterPro" id="IPR015300">
    <property type="entry name" value="DNA-bd_pseudobarrel_sf"/>
</dbReference>
<comment type="subcellular location">
    <subcellularLocation>
        <location evidence="1">Nucleus</location>
    </subcellularLocation>
</comment>
<keyword evidence="2" id="KW-0805">Transcription regulation</keyword>
<sequence>MGFVEEKCKPGSLDSGEHTLLDEMKLLKEMQDHTGGRCLPILDFGLKPNKYPTNFFCKTLTASDTSTHDGFSFPRRAAEKFFPPLCTGTDISHGLACGPSGSRAPCSVVV</sequence>
<evidence type="ECO:0000256" key="5">
    <source>
        <dbReference type="ARBA" id="ARBA00023242"/>
    </source>
</evidence>
<evidence type="ECO:0000313" key="7">
    <source>
        <dbReference type="Proteomes" id="UP000224567"/>
    </source>
</evidence>
<protein>
    <submittedName>
        <fullName evidence="6">Uncharacterized protein</fullName>
    </submittedName>
</protein>
<evidence type="ECO:0000313" key="6">
    <source>
        <dbReference type="EMBL" id="PHT32178.1"/>
    </source>
</evidence>
<accession>A0A2G2VGV5</accession>
<reference evidence="7" key="2">
    <citation type="journal article" date="2017" name="J. Anim. Genet.">
        <title>Multiple reference genome sequences of hot pepper reveal the massive evolution of plant disease resistance genes by retroduplication.</title>
        <authorList>
            <person name="Kim S."/>
            <person name="Park J."/>
            <person name="Yeom S.-I."/>
            <person name="Kim Y.-M."/>
            <person name="Seo E."/>
            <person name="Kim K.-T."/>
            <person name="Kim M.-S."/>
            <person name="Lee J.M."/>
            <person name="Cheong K."/>
            <person name="Shin H.-S."/>
            <person name="Kim S.-B."/>
            <person name="Han K."/>
            <person name="Lee J."/>
            <person name="Park M."/>
            <person name="Lee H.-A."/>
            <person name="Lee H.-Y."/>
            <person name="Lee Y."/>
            <person name="Oh S."/>
            <person name="Lee J.H."/>
            <person name="Choi E."/>
            <person name="Choi E."/>
            <person name="Lee S.E."/>
            <person name="Jeon J."/>
            <person name="Kim H."/>
            <person name="Choi G."/>
            <person name="Song H."/>
            <person name="Lee J."/>
            <person name="Lee S.-C."/>
            <person name="Kwon J.-K."/>
            <person name="Lee H.-Y."/>
            <person name="Koo N."/>
            <person name="Hong Y."/>
            <person name="Kim R.W."/>
            <person name="Kang W.-H."/>
            <person name="Huh J.H."/>
            <person name="Kang B.-C."/>
            <person name="Yang T.-J."/>
            <person name="Lee Y.-H."/>
            <person name="Bennetzen J.L."/>
            <person name="Choi D."/>
        </authorList>
    </citation>
    <scope>NUCLEOTIDE SEQUENCE [LARGE SCALE GENOMIC DNA]</scope>
    <source>
        <strain evidence="7">cv. PBC81</strain>
    </source>
</reference>
<gene>
    <name evidence="6" type="ORF">CQW23_28515</name>
</gene>
<keyword evidence="4" id="KW-0804">Transcription</keyword>
<evidence type="ECO:0000256" key="3">
    <source>
        <dbReference type="ARBA" id="ARBA00023125"/>
    </source>
</evidence>
<dbReference type="GO" id="GO:0003677">
    <property type="term" value="F:DNA binding"/>
    <property type="evidence" value="ECO:0007669"/>
    <property type="project" value="UniProtKB-KW"/>
</dbReference>
<keyword evidence="7" id="KW-1185">Reference proteome</keyword>
<dbReference type="GO" id="GO:0009725">
    <property type="term" value="P:response to hormone"/>
    <property type="evidence" value="ECO:0007669"/>
    <property type="project" value="InterPro"/>
</dbReference>
<keyword evidence="3" id="KW-0238">DNA-binding</keyword>
<dbReference type="GO" id="GO:0005634">
    <property type="term" value="C:nucleus"/>
    <property type="evidence" value="ECO:0007669"/>
    <property type="project" value="UniProtKB-SubCell"/>
</dbReference>
<comment type="caution">
    <text evidence="6">The sequence shown here is derived from an EMBL/GenBank/DDBJ whole genome shotgun (WGS) entry which is preliminary data.</text>
</comment>
<dbReference type="PANTHER" id="PTHR31384:SF10">
    <property type="entry name" value="AUXIN RESPONSE FACTOR 5"/>
    <property type="match status" value="1"/>
</dbReference>
<evidence type="ECO:0000256" key="2">
    <source>
        <dbReference type="ARBA" id="ARBA00023015"/>
    </source>
</evidence>
<evidence type="ECO:0000256" key="1">
    <source>
        <dbReference type="ARBA" id="ARBA00004123"/>
    </source>
</evidence>
<name>A0A2G2VGV5_CAPBA</name>
<keyword evidence="5" id="KW-0539">Nucleus</keyword>
<organism evidence="6 7">
    <name type="scientific">Capsicum baccatum</name>
    <name type="common">Peruvian pepper</name>
    <dbReference type="NCBI Taxonomy" id="33114"/>
    <lineage>
        <taxon>Eukaryota</taxon>
        <taxon>Viridiplantae</taxon>
        <taxon>Streptophyta</taxon>
        <taxon>Embryophyta</taxon>
        <taxon>Tracheophyta</taxon>
        <taxon>Spermatophyta</taxon>
        <taxon>Magnoliopsida</taxon>
        <taxon>eudicotyledons</taxon>
        <taxon>Gunneridae</taxon>
        <taxon>Pentapetalae</taxon>
        <taxon>asterids</taxon>
        <taxon>lamiids</taxon>
        <taxon>Solanales</taxon>
        <taxon>Solanaceae</taxon>
        <taxon>Solanoideae</taxon>
        <taxon>Capsiceae</taxon>
        <taxon>Capsicum</taxon>
    </lineage>
</organism>
<dbReference type="EMBL" id="MLFT02000012">
    <property type="protein sequence ID" value="PHT32178.1"/>
    <property type="molecule type" value="Genomic_DNA"/>
</dbReference>
<proteinExistence type="predicted"/>
<dbReference type="OrthoDB" id="1738817at2759"/>
<dbReference type="SUPFAM" id="SSF101936">
    <property type="entry name" value="DNA-binding pseudobarrel domain"/>
    <property type="match status" value="1"/>
</dbReference>
<dbReference type="InterPro" id="IPR044835">
    <property type="entry name" value="ARF_plant"/>
</dbReference>
<dbReference type="AlphaFoldDB" id="A0A2G2VGV5"/>
<dbReference type="Gene3D" id="2.40.330.10">
    <property type="entry name" value="DNA-binding pseudobarrel domain"/>
    <property type="match status" value="1"/>
</dbReference>
<evidence type="ECO:0000256" key="4">
    <source>
        <dbReference type="ARBA" id="ARBA00023163"/>
    </source>
</evidence>
<dbReference type="Proteomes" id="UP000224567">
    <property type="component" value="Unassembled WGS sequence"/>
</dbReference>
<reference evidence="6 7" key="1">
    <citation type="journal article" date="2017" name="Genome Biol.">
        <title>New reference genome sequences of hot pepper reveal the massive evolution of plant disease-resistance genes by retroduplication.</title>
        <authorList>
            <person name="Kim S."/>
            <person name="Park J."/>
            <person name="Yeom S.I."/>
            <person name="Kim Y.M."/>
            <person name="Seo E."/>
            <person name="Kim K.T."/>
            <person name="Kim M.S."/>
            <person name="Lee J.M."/>
            <person name="Cheong K."/>
            <person name="Shin H.S."/>
            <person name="Kim S.B."/>
            <person name="Han K."/>
            <person name="Lee J."/>
            <person name="Park M."/>
            <person name="Lee H.A."/>
            <person name="Lee H.Y."/>
            <person name="Lee Y."/>
            <person name="Oh S."/>
            <person name="Lee J.H."/>
            <person name="Choi E."/>
            <person name="Choi E."/>
            <person name="Lee S.E."/>
            <person name="Jeon J."/>
            <person name="Kim H."/>
            <person name="Choi G."/>
            <person name="Song H."/>
            <person name="Lee J."/>
            <person name="Lee S.C."/>
            <person name="Kwon J.K."/>
            <person name="Lee H.Y."/>
            <person name="Koo N."/>
            <person name="Hong Y."/>
            <person name="Kim R.W."/>
            <person name="Kang W.H."/>
            <person name="Huh J.H."/>
            <person name="Kang B.C."/>
            <person name="Yang T.J."/>
            <person name="Lee Y.H."/>
            <person name="Bennetzen J.L."/>
            <person name="Choi D."/>
        </authorList>
    </citation>
    <scope>NUCLEOTIDE SEQUENCE [LARGE SCALE GENOMIC DNA]</scope>
    <source>
        <strain evidence="7">cv. PBC81</strain>
    </source>
</reference>
<dbReference type="STRING" id="33114.A0A2G2VGV5"/>